<accession>A0A2M6WWN3</accession>
<evidence type="ECO:0000313" key="3">
    <source>
        <dbReference type="Proteomes" id="UP000228596"/>
    </source>
</evidence>
<feature type="transmembrane region" description="Helical" evidence="1">
    <location>
        <begin position="123"/>
        <end position="141"/>
    </location>
</feature>
<dbReference type="AlphaFoldDB" id="A0A2M6WWN3"/>
<keyword evidence="1" id="KW-1133">Transmembrane helix</keyword>
<dbReference type="Proteomes" id="UP000228596">
    <property type="component" value="Unassembled WGS sequence"/>
</dbReference>
<comment type="caution">
    <text evidence="2">The sequence shown here is derived from an EMBL/GenBank/DDBJ whole genome shotgun (WGS) entry which is preliminary data.</text>
</comment>
<gene>
    <name evidence="2" type="ORF">COT77_02905</name>
</gene>
<evidence type="ECO:0000256" key="1">
    <source>
        <dbReference type="SAM" id="Phobius"/>
    </source>
</evidence>
<feature type="transmembrane region" description="Helical" evidence="1">
    <location>
        <begin position="84"/>
        <end position="103"/>
    </location>
</feature>
<proteinExistence type="predicted"/>
<sequence length="145" mass="16066">MQREKIMTALLACYVGIVIVGILAEPVKQFFEGKKIIANTWIQADAQPATIKIAIFLIVLGLIASRADISIGRDRGIMTPIETLAYALMTGILVSSTIFMYLPETTRTMITSQTKLVHYLQDFHTLWLLAPLALILVVTSSSRSR</sequence>
<evidence type="ECO:0000313" key="2">
    <source>
        <dbReference type="EMBL" id="PIT97192.1"/>
    </source>
</evidence>
<feature type="transmembrane region" description="Helical" evidence="1">
    <location>
        <begin position="48"/>
        <end position="64"/>
    </location>
</feature>
<protein>
    <submittedName>
        <fullName evidence="2">Uncharacterized protein</fullName>
    </submittedName>
</protein>
<name>A0A2M6WWN3_9BACT</name>
<dbReference type="EMBL" id="PEZV01000030">
    <property type="protein sequence ID" value="PIT97192.1"/>
    <property type="molecule type" value="Genomic_DNA"/>
</dbReference>
<organism evidence="2 3">
    <name type="scientific">Candidatus Berkelbacteria bacterium CG10_big_fil_rev_8_21_14_0_10_41_12</name>
    <dbReference type="NCBI Taxonomy" id="1974513"/>
    <lineage>
        <taxon>Bacteria</taxon>
        <taxon>Candidatus Berkelbacteria</taxon>
    </lineage>
</organism>
<reference evidence="3" key="1">
    <citation type="submission" date="2017-09" db="EMBL/GenBank/DDBJ databases">
        <title>Depth-based differentiation of microbial function through sediment-hosted aquifers and enrichment of novel symbionts in the deep terrestrial subsurface.</title>
        <authorList>
            <person name="Probst A.J."/>
            <person name="Ladd B."/>
            <person name="Jarett J.K."/>
            <person name="Geller-Mcgrath D.E."/>
            <person name="Sieber C.M.K."/>
            <person name="Emerson J.B."/>
            <person name="Anantharaman K."/>
            <person name="Thomas B.C."/>
            <person name="Malmstrom R."/>
            <person name="Stieglmeier M."/>
            <person name="Klingl A."/>
            <person name="Woyke T."/>
            <person name="Ryan C.M."/>
            <person name="Banfield J.F."/>
        </authorList>
    </citation>
    <scope>NUCLEOTIDE SEQUENCE [LARGE SCALE GENOMIC DNA]</scope>
</reference>
<keyword evidence="1" id="KW-0812">Transmembrane</keyword>
<keyword evidence="1" id="KW-0472">Membrane</keyword>